<dbReference type="FunFam" id="3.40.50.720:FF:000084">
    <property type="entry name" value="Short-chain dehydrogenase reductase"/>
    <property type="match status" value="1"/>
</dbReference>
<gene>
    <name evidence="3" type="ORF">H7C18_20285</name>
</gene>
<organism evidence="3 4">
    <name type="scientific">Cohnella zeiphila</name>
    <dbReference type="NCBI Taxonomy" id="2761120"/>
    <lineage>
        <taxon>Bacteria</taxon>
        <taxon>Bacillati</taxon>
        <taxon>Bacillota</taxon>
        <taxon>Bacilli</taxon>
        <taxon>Bacillales</taxon>
        <taxon>Paenibacillaceae</taxon>
        <taxon>Cohnella</taxon>
    </lineage>
</organism>
<dbReference type="PRINTS" id="PR00081">
    <property type="entry name" value="GDHRDH"/>
</dbReference>
<proteinExistence type="inferred from homology"/>
<dbReference type="InterPro" id="IPR050259">
    <property type="entry name" value="SDR"/>
</dbReference>
<dbReference type="RefSeq" id="WP_185130931.1">
    <property type="nucleotide sequence ID" value="NZ_JACJVO010000025.1"/>
</dbReference>
<protein>
    <submittedName>
        <fullName evidence="3">SDR family oxidoreductase</fullName>
    </submittedName>
</protein>
<dbReference type="PANTHER" id="PTHR42879">
    <property type="entry name" value="3-OXOACYL-(ACYL-CARRIER-PROTEIN) REDUCTASE"/>
    <property type="match status" value="1"/>
</dbReference>
<evidence type="ECO:0000313" key="4">
    <source>
        <dbReference type="Proteomes" id="UP000564644"/>
    </source>
</evidence>
<accession>A0A7X0SNQ5</accession>
<dbReference type="InterPro" id="IPR002347">
    <property type="entry name" value="SDR_fam"/>
</dbReference>
<dbReference type="PRINTS" id="PR00080">
    <property type="entry name" value="SDRFAMILY"/>
</dbReference>
<dbReference type="Gene3D" id="3.40.50.720">
    <property type="entry name" value="NAD(P)-binding Rossmann-like Domain"/>
    <property type="match status" value="1"/>
</dbReference>
<evidence type="ECO:0000256" key="1">
    <source>
        <dbReference type="ARBA" id="ARBA00006484"/>
    </source>
</evidence>
<dbReference type="AlphaFoldDB" id="A0A7X0SNQ5"/>
<name>A0A7X0SNQ5_9BACL</name>
<dbReference type="GO" id="GO:0008206">
    <property type="term" value="P:bile acid metabolic process"/>
    <property type="evidence" value="ECO:0007669"/>
    <property type="project" value="UniProtKB-ARBA"/>
</dbReference>
<keyword evidence="4" id="KW-1185">Reference proteome</keyword>
<evidence type="ECO:0000313" key="3">
    <source>
        <dbReference type="EMBL" id="MBB6733264.1"/>
    </source>
</evidence>
<sequence>MNLGLENKVVLVTGGSSGIGEAIARQFGAEGAKVALTYANHADAAERIARDIEATGTEALAVRYDLGDDRSMSEAVEAVGSRWGAIDVLVNNAVRWPERRQLPFEDVPPEAWRQELRANLEGYYFTIQKVLPYMRKSGAGRIVNLSSELAEDGMPGGGTYTAAKAGLHGLTASLSKELGPEGILVNVVMPGWTMTDKALAAFPPDMIEQERLQVPTRKHSVPSDIASLVVFLGSAANGNIHGEAIRVTGGK</sequence>
<evidence type="ECO:0000256" key="2">
    <source>
        <dbReference type="ARBA" id="ARBA00023002"/>
    </source>
</evidence>
<dbReference type="Pfam" id="PF13561">
    <property type="entry name" value="adh_short_C2"/>
    <property type="match status" value="1"/>
</dbReference>
<dbReference type="SUPFAM" id="SSF51735">
    <property type="entry name" value="NAD(P)-binding Rossmann-fold domains"/>
    <property type="match status" value="1"/>
</dbReference>
<keyword evidence="2" id="KW-0560">Oxidoreductase</keyword>
<reference evidence="3 4" key="1">
    <citation type="submission" date="2020-08" db="EMBL/GenBank/DDBJ databases">
        <title>Cohnella phylogeny.</title>
        <authorList>
            <person name="Dunlap C."/>
        </authorList>
    </citation>
    <scope>NUCLEOTIDE SEQUENCE [LARGE SCALE GENOMIC DNA]</scope>
    <source>
        <strain evidence="3 4">CBP 2801</strain>
    </source>
</reference>
<comment type="similarity">
    <text evidence="1">Belongs to the short-chain dehydrogenases/reductases (SDR) family.</text>
</comment>
<dbReference type="CDD" id="cd05233">
    <property type="entry name" value="SDR_c"/>
    <property type="match status" value="1"/>
</dbReference>
<dbReference type="InterPro" id="IPR020904">
    <property type="entry name" value="Sc_DH/Rdtase_CS"/>
</dbReference>
<comment type="caution">
    <text evidence="3">The sequence shown here is derived from an EMBL/GenBank/DDBJ whole genome shotgun (WGS) entry which is preliminary data.</text>
</comment>
<dbReference type="EMBL" id="JACJVO010000025">
    <property type="protein sequence ID" value="MBB6733264.1"/>
    <property type="molecule type" value="Genomic_DNA"/>
</dbReference>
<dbReference type="InterPro" id="IPR036291">
    <property type="entry name" value="NAD(P)-bd_dom_sf"/>
</dbReference>
<dbReference type="PANTHER" id="PTHR42879:SF2">
    <property type="entry name" value="3-OXOACYL-[ACYL-CARRIER-PROTEIN] REDUCTASE FABG"/>
    <property type="match status" value="1"/>
</dbReference>
<dbReference type="GO" id="GO:0016491">
    <property type="term" value="F:oxidoreductase activity"/>
    <property type="evidence" value="ECO:0007669"/>
    <property type="project" value="UniProtKB-KW"/>
</dbReference>
<dbReference type="Proteomes" id="UP000564644">
    <property type="component" value="Unassembled WGS sequence"/>
</dbReference>
<dbReference type="PROSITE" id="PS00061">
    <property type="entry name" value="ADH_SHORT"/>
    <property type="match status" value="1"/>
</dbReference>